<reference evidence="1" key="1">
    <citation type="submission" date="2023-08" db="EMBL/GenBank/DDBJ databases">
        <title>Genomic analyses of the natural microbiome of Caenorhabditis elegans.</title>
        <authorList>
            <person name="Samuel B."/>
        </authorList>
    </citation>
    <scope>NUCLEOTIDE SEQUENCE</scope>
    <source>
        <strain evidence="1">BIGb0220</strain>
    </source>
</reference>
<sequence>MKKFIWTLSHFFFFWFIEIPNIHLYSSRLKKTLLVNQKKRLTKHIRIELLSMMSHQSRYKLRYFDKDNPELYEKIFEGVDWSKWDSEEEMRKLRIEWTKLFQKLPNG</sequence>
<name>A0AAW5TJ98_9LACT</name>
<evidence type="ECO:0000313" key="2">
    <source>
        <dbReference type="Proteomes" id="UP001207687"/>
    </source>
</evidence>
<gene>
    <name evidence="1" type="ORF">M2256_001658</name>
</gene>
<accession>A0AAW5TJ98</accession>
<comment type="caution">
    <text evidence="1">The sequence shown here is derived from an EMBL/GenBank/DDBJ whole genome shotgun (WGS) entry which is preliminary data.</text>
</comment>
<proteinExistence type="predicted"/>
<organism evidence="1 2">
    <name type="scientific">Lactococcus lactis</name>
    <dbReference type="NCBI Taxonomy" id="1358"/>
    <lineage>
        <taxon>Bacteria</taxon>
        <taxon>Bacillati</taxon>
        <taxon>Bacillota</taxon>
        <taxon>Bacilli</taxon>
        <taxon>Lactobacillales</taxon>
        <taxon>Streptococcaceae</taxon>
        <taxon>Lactococcus</taxon>
    </lineage>
</organism>
<dbReference type="AlphaFoldDB" id="A0AAW5TJ98"/>
<evidence type="ECO:0000313" key="1">
    <source>
        <dbReference type="EMBL" id="MCW2281200.1"/>
    </source>
</evidence>
<dbReference type="EMBL" id="JAOQNN010000001">
    <property type="protein sequence ID" value="MCW2281200.1"/>
    <property type="molecule type" value="Genomic_DNA"/>
</dbReference>
<dbReference type="RefSeq" id="WP_264653899.1">
    <property type="nucleotide sequence ID" value="NZ_JAOQNN010000001.1"/>
</dbReference>
<protein>
    <submittedName>
        <fullName evidence="1">Uncharacterized protein</fullName>
    </submittedName>
</protein>
<dbReference type="Proteomes" id="UP001207687">
    <property type="component" value="Unassembled WGS sequence"/>
</dbReference>